<evidence type="ECO:0000313" key="1">
    <source>
        <dbReference type="EMBL" id="KAH8099526.1"/>
    </source>
</evidence>
<evidence type="ECO:0000313" key="2">
    <source>
        <dbReference type="Proteomes" id="UP000813824"/>
    </source>
</evidence>
<dbReference type="AlphaFoldDB" id="A0A8K0XNZ6"/>
<sequence>MTLLMTTKFQKRKANKTSARTTAFQSKKQAIYNDARKHADTAIAEGVAYIEQYKKTVMELKAQEISADQQMQDVLAMTVPLDDAVEALLSLYPTMYELSHRRAAEINDGCETIEINCTNRQLSRRRIIRDAKARMEEQMENQRTATDASNLIKHYKSLLLS</sequence>
<organism evidence="1 2">
    <name type="scientific">Cristinia sonorae</name>
    <dbReference type="NCBI Taxonomy" id="1940300"/>
    <lineage>
        <taxon>Eukaryota</taxon>
        <taxon>Fungi</taxon>
        <taxon>Dikarya</taxon>
        <taxon>Basidiomycota</taxon>
        <taxon>Agaricomycotina</taxon>
        <taxon>Agaricomycetes</taxon>
        <taxon>Agaricomycetidae</taxon>
        <taxon>Agaricales</taxon>
        <taxon>Pleurotineae</taxon>
        <taxon>Stephanosporaceae</taxon>
        <taxon>Cristinia</taxon>
    </lineage>
</organism>
<accession>A0A8K0XNZ6</accession>
<protein>
    <submittedName>
        <fullName evidence="1">Uncharacterized protein</fullName>
    </submittedName>
</protein>
<proteinExistence type="predicted"/>
<name>A0A8K0XNZ6_9AGAR</name>
<dbReference type="Proteomes" id="UP000813824">
    <property type="component" value="Unassembled WGS sequence"/>
</dbReference>
<dbReference type="EMBL" id="JAEVFJ010000019">
    <property type="protein sequence ID" value="KAH8099526.1"/>
    <property type="molecule type" value="Genomic_DNA"/>
</dbReference>
<dbReference type="OrthoDB" id="3264586at2759"/>
<gene>
    <name evidence="1" type="ORF">BXZ70DRAFT_232287</name>
</gene>
<reference evidence="1" key="1">
    <citation type="journal article" date="2021" name="New Phytol.">
        <title>Evolutionary innovations through gain and loss of genes in the ectomycorrhizal Boletales.</title>
        <authorList>
            <person name="Wu G."/>
            <person name="Miyauchi S."/>
            <person name="Morin E."/>
            <person name="Kuo A."/>
            <person name="Drula E."/>
            <person name="Varga T."/>
            <person name="Kohler A."/>
            <person name="Feng B."/>
            <person name="Cao Y."/>
            <person name="Lipzen A."/>
            <person name="Daum C."/>
            <person name="Hundley H."/>
            <person name="Pangilinan J."/>
            <person name="Johnson J."/>
            <person name="Barry K."/>
            <person name="LaButti K."/>
            <person name="Ng V."/>
            <person name="Ahrendt S."/>
            <person name="Min B."/>
            <person name="Choi I.G."/>
            <person name="Park H."/>
            <person name="Plett J.M."/>
            <person name="Magnuson J."/>
            <person name="Spatafora J.W."/>
            <person name="Nagy L.G."/>
            <person name="Henrissat B."/>
            <person name="Grigoriev I.V."/>
            <person name="Yang Z.L."/>
            <person name="Xu J."/>
            <person name="Martin F.M."/>
        </authorList>
    </citation>
    <scope>NUCLEOTIDE SEQUENCE</scope>
    <source>
        <strain evidence="1">KKN 215</strain>
    </source>
</reference>
<comment type="caution">
    <text evidence="1">The sequence shown here is derived from an EMBL/GenBank/DDBJ whole genome shotgun (WGS) entry which is preliminary data.</text>
</comment>
<keyword evidence="2" id="KW-1185">Reference proteome</keyword>